<evidence type="ECO:0000313" key="3">
    <source>
        <dbReference type="Proteomes" id="UP000239709"/>
    </source>
</evidence>
<sequence>MRRSAGAPPKRYAIVLIAAGALSACASGPKVPDWKIQSIGHVERFTAAYLKGDSRVEAREFDLARAETTRTGRPDLVARIELNRCAAHVASLDFDPCTGFEALRSDAAAPERAYADYLAGQPVDAAQAALLPEHHRAVAAGTAGAALPPDDDPFGRLIAAAVLMRRSQATPEVVAQAVDTASEQGWRRPLLAWLGVQARLAEARGDAPEGARIKRRMDLVQPAAGR</sequence>
<name>A0A2S0MK22_9BURK</name>
<dbReference type="OrthoDB" id="8562564at2"/>
<keyword evidence="1" id="KW-0732">Signal</keyword>
<proteinExistence type="predicted"/>
<feature type="signal peptide" evidence="1">
    <location>
        <begin position="1"/>
        <end position="26"/>
    </location>
</feature>
<accession>A0A2S0MK22</accession>
<dbReference type="EMBL" id="CP027666">
    <property type="protein sequence ID" value="AVO36177.1"/>
    <property type="molecule type" value="Genomic_DNA"/>
</dbReference>
<dbReference type="PROSITE" id="PS51257">
    <property type="entry name" value="PROKAR_LIPOPROTEIN"/>
    <property type="match status" value="1"/>
</dbReference>
<evidence type="ECO:0000256" key="1">
    <source>
        <dbReference type="SAM" id="SignalP"/>
    </source>
</evidence>
<reference evidence="2 3" key="1">
    <citation type="submission" date="2018-03" db="EMBL/GenBank/DDBJ databases">
        <title>Genome sequencing of Ottowia sp.</title>
        <authorList>
            <person name="Kim S.-J."/>
            <person name="Heo J."/>
            <person name="Kwon S.-W."/>
        </authorList>
    </citation>
    <scope>NUCLEOTIDE SEQUENCE [LARGE SCALE GENOMIC DNA]</scope>
    <source>
        <strain evidence="2 3">KADR8-3</strain>
    </source>
</reference>
<evidence type="ECO:0000313" key="2">
    <source>
        <dbReference type="EMBL" id="AVO36177.1"/>
    </source>
</evidence>
<dbReference type="Proteomes" id="UP000239709">
    <property type="component" value="Chromosome"/>
</dbReference>
<feature type="chain" id="PRO_5015596071" evidence="1">
    <location>
        <begin position="27"/>
        <end position="226"/>
    </location>
</feature>
<dbReference type="AlphaFoldDB" id="A0A2S0MK22"/>
<organism evidence="2 3">
    <name type="scientific">Ottowia oryzae</name>
    <dbReference type="NCBI Taxonomy" id="2109914"/>
    <lineage>
        <taxon>Bacteria</taxon>
        <taxon>Pseudomonadati</taxon>
        <taxon>Pseudomonadota</taxon>
        <taxon>Betaproteobacteria</taxon>
        <taxon>Burkholderiales</taxon>
        <taxon>Comamonadaceae</taxon>
        <taxon>Ottowia</taxon>
    </lineage>
</organism>
<keyword evidence="3" id="KW-1185">Reference proteome</keyword>
<dbReference type="KEGG" id="otk:C6570_14255"/>
<gene>
    <name evidence="2" type="ORF">C6570_14255</name>
</gene>
<protein>
    <submittedName>
        <fullName evidence="2">Uncharacterized protein</fullName>
    </submittedName>
</protein>